<dbReference type="PANTHER" id="PTHR13887">
    <property type="entry name" value="GLUTATHIONE S-TRANSFERASE KAPPA"/>
    <property type="match status" value="1"/>
</dbReference>
<accession>A0A830FDT1</accession>
<comment type="caution">
    <text evidence="2">The sequence shown here is derived from an EMBL/GenBank/DDBJ whole genome shotgun (WGS) entry which is preliminary data.</text>
</comment>
<gene>
    <name evidence="2" type="ORF">GCM10009006_20510</name>
</gene>
<dbReference type="PANTHER" id="PTHR13887:SF41">
    <property type="entry name" value="THIOREDOXIN SUPERFAMILY PROTEIN"/>
    <property type="match status" value="1"/>
</dbReference>
<organism evidence="2 3">
    <name type="scientific">Haloarcula argentinensis</name>
    <dbReference type="NCBI Taxonomy" id="43776"/>
    <lineage>
        <taxon>Archaea</taxon>
        <taxon>Methanobacteriati</taxon>
        <taxon>Methanobacteriota</taxon>
        <taxon>Stenosarchaea group</taxon>
        <taxon>Halobacteria</taxon>
        <taxon>Halobacteriales</taxon>
        <taxon>Haloarculaceae</taxon>
        <taxon>Haloarcula</taxon>
    </lineage>
</organism>
<dbReference type="CDD" id="cd03024">
    <property type="entry name" value="DsbA_FrnE"/>
    <property type="match status" value="1"/>
</dbReference>
<protein>
    <submittedName>
        <fullName evidence="2">DSBA oxidoreductase</fullName>
    </submittedName>
</protein>
<dbReference type="Gene3D" id="3.40.30.10">
    <property type="entry name" value="Glutaredoxin"/>
    <property type="match status" value="1"/>
</dbReference>
<name>A0A830FDT1_HALAR</name>
<dbReference type="Pfam" id="PF01323">
    <property type="entry name" value="DSBA"/>
    <property type="match status" value="1"/>
</dbReference>
<dbReference type="EMBL" id="BMON01000002">
    <property type="protein sequence ID" value="GGM39296.1"/>
    <property type="molecule type" value="Genomic_DNA"/>
</dbReference>
<reference evidence="2" key="1">
    <citation type="journal article" date="2014" name="Int. J. Syst. Evol. Microbiol.">
        <title>Complete genome sequence of Corynebacterium casei LMG S-19264T (=DSM 44701T), isolated from a smear-ripened cheese.</title>
        <authorList>
            <consortium name="US DOE Joint Genome Institute (JGI-PGF)"/>
            <person name="Walter F."/>
            <person name="Albersmeier A."/>
            <person name="Kalinowski J."/>
            <person name="Ruckert C."/>
        </authorList>
    </citation>
    <scope>NUCLEOTIDE SEQUENCE</scope>
    <source>
        <strain evidence="2">JCM 15759</strain>
    </source>
</reference>
<dbReference type="SUPFAM" id="SSF52833">
    <property type="entry name" value="Thioredoxin-like"/>
    <property type="match status" value="1"/>
</dbReference>
<dbReference type="InterPro" id="IPR036249">
    <property type="entry name" value="Thioredoxin-like_sf"/>
</dbReference>
<evidence type="ECO:0000259" key="1">
    <source>
        <dbReference type="Pfam" id="PF01323"/>
    </source>
</evidence>
<sequence length="224" mass="25424">MAAFNREQRIPGRMSETQSSEQITVFSDYVCPFCYLGRESLRQYQSTREDELEIDWHPFDLRSGKRNPDGSIDHSVDDGKDEDYYEQAKESVRRLQAKYDVEMDLDIATDIDSLPAQIASYYVKEHYDYETWLTFDVAVFEALWQDGQDIGDEDLLVDLAEDAGVEGDEIRSALGDDALQSAVREKFTTAQRQGITGVPTFAYDGHAARGAVPPEQLERLVEGT</sequence>
<dbReference type="InterPro" id="IPR001853">
    <property type="entry name" value="DSBA-like_thioredoxin_dom"/>
</dbReference>
<reference evidence="2" key="2">
    <citation type="submission" date="2020-09" db="EMBL/GenBank/DDBJ databases">
        <authorList>
            <person name="Sun Q."/>
            <person name="Ohkuma M."/>
        </authorList>
    </citation>
    <scope>NUCLEOTIDE SEQUENCE</scope>
    <source>
        <strain evidence="2">JCM 15759</strain>
    </source>
</reference>
<evidence type="ECO:0000313" key="3">
    <source>
        <dbReference type="Proteomes" id="UP000656367"/>
    </source>
</evidence>
<feature type="domain" description="DSBA-like thioredoxin" evidence="1">
    <location>
        <begin position="22"/>
        <end position="220"/>
    </location>
</feature>
<dbReference type="Proteomes" id="UP000656367">
    <property type="component" value="Unassembled WGS sequence"/>
</dbReference>
<evidence type="ECO:0000313" key="2">
    <source>
        <dbReference type="EMBL" id="GGM39296.1"/>
    </source>
</evidence>
<proteinExistence type="predicted"/>
<dbReference type="GO" id="GO:0016491">
    <property type="term" value="F:oxidoreductase activity"/>
    <property type="evidence" value="ECO:0007669"/>
    <property type="project" value="InterPro"/>
</dbReference>
<dbReference type="AlphaFoldDB" id="A0A830FDT1"/>